<dbReference type="EMBL" id="CP072801">
    <property type="protein sequence ID" value="QTR46481.1"/>
    <property type="molecule type" value="Genomic_DNA"/>
</dbReference>
<reference evidence="1 2" key="1">
    <citation type="submission" date="2021-04" db="EMBL/GenBank/DDBJ databases">
        <title>Genomics, taxonomy and metabolism of representatives of sulfur bacteria of the genus Thiothrix: Thiothrix fructosivorans QT, Thiothrix unzii A1T and three new species, Thiothrix subterranea sp. nov., Thiothrix litoralis sp. nov. and 'Candidatus Thiothrix anitrata' sp. nov.</title>
        <authorList>
            <person name="Ravin N.V."/>
            <person name="Smolyakov D."/>
            <person name="Rudenko T.S."/>
            <person name="Mardanov A.V."/>
            <person name="Beletsky A.V."/>
            <person name="Markov N.D."/>
            <person name="Fomenkov A.I."/>
            <person name="Roberts R.J."/>
            <person name="Karnachuk O.V."/>
            <person name="Novikov A."/>
            <person name="Grabovich M.Y."/>
        </authorList>
    </citation>
    <scope>NUCLEOTIDE SEQUENCE [LARGE SCALE GENOMIC DNA]</scope>
    <source>
        <strain evidence="1 2">AS</strain>
    </source>
</reference>
<proteinExistence type="predicted"/>
<accession>A0ABX7WRH9</accession>
<dbReference type="RefSeq" id="WP_210222816.1">
    <property type="nucleotide sequence ID" value="NZ_CP072801.1"/>
</dbReference>
<name>A0ABX7WRH9_9GAMM</name>
<evidence type="ECO:0000313" key="2">
    <source>
        <dbReference type="Proteomes" id="UP000672039"/>
    </source>
</evidence>
<protein>
    <submittedName>
        <fullName evidence="1">Uncharacterized protein</fullName>
    </submittedName>
</protein>
<gene>
    <name evidence="1" type="ORF">J9253_00510</name>
</gene>
<evidence type="ECO:0000313" key="1">
    <source>
        <dbReference type="EMBL" id="QTR46481.1"/>
    </source>
</evidence>
<keyword evidence="2" id="KW-1185">Reference proteome</keyword>
<organism evidence="1 2">
    <name type="scientific">Thiothrix litoralis</name>
    <dbReference type="NCBI Taxonomy" id="2891210"/>
    <lineage>
        <taxon>Bacteria</taxon>
        <taxon>Pseudomonadati</taxon>
        <taxon>Pseudomonadota</taxon>
        <taxon>Gammaproteobacteria</taxon>
        <taxon>Thiotrichales</taxon>
        <taxon>Thiotrichaceae</taxon>
        <taxon>Thiothrix</taxon>
    </lineage>
</organism>
<sequence>MKTLNIKVHACIMLPTLAHPQALPGLVGEVSTYRIINVPSDVTAEQVLHLFDHTIVTFPDELPTPYTVDYSQLGMGKLVKGGAA</sequence>
<dbReference type="Proteomes" id="UP000672039">
    <property type="component" value="Chromosome"/>
</dbReference>